<dbReference type="AlphaFoldDB" id="A0A4Z1AKL9"/>
<dbReference type="InterPro" id="IPR050259">
    <property type="entry name" value="SDR"/>
</dbReference>
<dbReference type="OrthoDB" id="9804774at2"/>
<dbReference type="InterPro" id="IPR036291">
    <property type="entry name" value="NAD(P)-bd_dom_sf"/>
</dbReference>
<evidence type="ECO:0000313" key="2">
    <source>
        <dbReference type="EMBL" id="TGM97341.1"/>
    </source>
</evidence>
<accession>A0A4Z1AKL9</accession>
<dbReference type="SUPFAM" id="SSF51735">
    <property type="entry name" value="NAD(P)-binding Rossmann-fold domains"/>
    <property type="match status" value="1"/>
</dbReference>
<dbReference type="InterPro" id="IPR002347">
    <property type="entry name" value="SDR_fam"/>
</dbReference>
<dbReference type="Pfam" id="PF00106">
    <property type="entry name" value="adh_short"/>
    <property type="match status" value="1"/>
</dbReference>
<evidence type="ECO:0000313" key="3">
    <source>
        <dbReference type="Proteomes" id="UP000297241"/>
    </source>
</evidence>
<reference evidence="2" key="1">
    <citation type="journal article" date="2019" name="PLoS Negl. Trop. Dis.">
        <title>Revisiting the worldwide diversity of Leptospira species in the environment.</title>
        <authorList>
            <person name="Vincent A.T."/>
            <person name="Schiettekatte O."/>
            <person name="Bourhy P."/>
            <person name="Veyrier F.J."/>
            <person name="Picardeau M."/>
        </authorList>
    </citation>
    <scope>NUCLEOTIDE SEQUENCE [LARGE SCALE GENOMIC DNA]</scope>
    <source>
        <strain evidence="2">201601113</strain>
    </source>
</reference>
<dbReference type="PANTHER" id="PTHR42879">
    <property type="entry name" value="3-OXOACYL-(ACYL-CARRIER-PROTEIN) REDUCTASE"/>
    <property type="match status" value="1"/>
</dbReference>
<dbReference type="PRINTS" id="PR00081">
    <property type="entry name" value="GDHRDH"/>
</dbReference>
<evidence type="ECO:0000256" key="1">
    <source>
        <dbReference type="ARBA" id="ARBA00006484"/>
    </source>
</evidence>
<dbReference type="FunFam" id="3.40.50.720:FF:000084">
    <property type="entry name" value="Short-chain dehydrogenase reductase"/>
    <property type="match status" value="1"/>
</dbReference>
<dbReference type="EMBL" id="RQHS01000019">
    <property type="protein sequence ID" value="TGM97341.1"/>
    <property type="molecule type" value="Genomic_DNA"/>
</dbReference>
<comment type="similarity">
    <text evidence="1">Belongs to the short-chain dehydrogenases/reductases (SDR) family.</text>
</comment>
<organism evidence="2 3">
    <name type="scientific">Leptospira dzoumogneensis</name>
    <dbReference type="NCBI Taxonomy" id="2484904"/>
    <lineage>
        <taxon>Bacteria</taxon>
        <taxon>Pseudomonadati</taxon>
        <taxon>Spirochaetota</taxon>
        <taxon>Spirochaetia</taxon>
        <taxon>Leptospirales</taxon>
        <taxon>Leptospiraceae</taxon>
        <taxon>Leptospira</taxon>
    </lineage>
</organism>
<dbReference type="RefSeq" id="WP_135757647.1">
    <property type="nucleotide sequence ID" value="NZ_RQHS01000019.1"/>
</dbReference>
<gene>
    <name evidence="2" type="ORF">EHR06_14445</name>
</gene>
<keyword evidence="3" id="KW-1185">Reference proteome</keyword>
<protein>
    <submittedName>
        <fullName evidence="2">SDR family oxidoreductase</fullName>
    </submittedName>
</protein>
<proteinExistence type="inferred from homology"/>
<name>A0A4Z1AKL9_9LEPT</name>
<comment type="caution">
    <text evidence="2">The sequence shown here is derived from an EMBL/GenBank/DDBJ whole genome shotgun (WGS) entry which is preliminary data.</text>
</comment>
<dbReference type="Proteomes" id="UP000297241">
    <property type="component" value="Unassembled WGS sequence"/>
</dbReference>
<dbReference type="CDD" id="cd05233">
    <property type="entry name" value="SDR_c"/>
    <property type="match status" value="1"/>
</dbReference>
<dbReference type="Gene3D" id="3.40.50.720">
    <property type="entry name" value="NAD(P)-binding Rossmann-like Domain"/>
    <property type="match status" value="1"/>
</dbReference>
<sequence length="264" mass="28409">MDTQLKDKIALVTGSTAGIGLAIATGLAAEGAQVIVNGRTKARVEEAISTIQKKVPKANLLGVEADFSSKEEVNKIASKFPNVDILVNNVGIFEPKDFVEIPDEDWIRFFELNVLSGVRLSRAYLPSMLKKNWGRILFISSESGIQIPNEMIHYGVTKSAQISLGRGIAELTKGTNVTVNSILPGPTRSEGVEGFLEDLAKQQNVSTATVEKEFFKNARPTSLLQRFATVEEVANLVVYLSSPLSSATNGAALRVDGGVVKSAF</sequence>